<comment type="similarity">
    <text evidence="1">Belongs to the aldo/keto reductase family.</text>
</comment>
<feature type="domain" description="NADP-dependent oxidoreductase" evidence="7">
    <location>
        <begin position="16"/>
        <end position="256"/>
    </location>
</feature>
<dbReference type="PROSITE" id="PS00062">
    <property type="entry name" value="ALDOKETO_REDUCTASE_2"/>
    <property type="match status" value="1"/>
</dbReference>
<dbReference type="InterPro" id="IPR018170">
    <property type="entry name" value="Aldo/ket_reductase_CS"/>
</dbReference>
<dbReference type="SUPFAM" id="SSF51430">
    <property type="entry name" value="NAD(P)-linked oxidoreductase"/>
    <property type="match status" value="1"/>
</dbReference>
<dbReference type="Proteomes" id="UP000218181">
    <property type="component" value="Unassembled WGS sequence"/>
</dbReference>
<dbReference type="EMBL" id="JXJU01000008">
    <property type="protein sequence ID" value="PCR99476.1"/>
    <property type="molecule type" value="Genomic_DNA"/>
</dbReference>
<keyword evidence="2" id="KW-0521">NADP</keyword>
<dbReference type="GO" id="GO:0016616">
    <property type="term" value="F:oxidoreductase activity, acting on the CH-OH group of donors, NAD or NADP as acceptor"/>
    <property type="evidence" value="ECO:0007669"/>
    <property type="project" value="UniProtKB-ARBA"/>
</dbReference>
<proteinExistence type="inferred from homology"/>
<dbReference type="STRING" id="1291764.GCA_001311235_01603"/>
<gene>
    <name evidence="8" type="ORF">RT41_GL001852</name>
</gene>
<dbReference type="PIRSF" id="PIRSF000097">
    <property type="entry name" value="AKR"/>
    <property type="match status" value="1"/>
</dbReference>
<evidence type="ECO:0000313" key="9">
    <source>
        <dbReference type="Proteomes" id="UP000218181"/>
    </source>
</evidence>
<evidence type="ECO:0000256" key="1">
    <source>
        <dbReference type="ARBA" id="ARBA00007905"/>
    </source>
</evidence>
<dbReference type="InterPro" id="IPR023210">
    <property type="entry name" value="NADP_OxRdtase_dom"/>
</dbReference>
<evidence type="ECO:0000313" key="8">
    <source>
        <dbReference type="EMBL" id="PCR99476.1"/>
    </source>
</evidence>
<dbReference type="AlphaFoldDB" id="A0A2A5RJY8"/>
<evidence type="ECO:0000256" key="3">
    <source>
        <dbReference type="ARBA" id="ARBA00023002"/>
    </source>
</evidence>
<feature type="site" description="Lowers pKa of active site Tyr" evidence="6">
    <location>
        <position position="75"/>
    </location>
</feature>
<dbReference type="PRINTS" id="PR00069">
    <property type="entry name" value="ALDKETRDTASE"/>
</dbReference>
<dbReference type="FunFam" id="3.20.20.100:FF:000002">
    <property type="entry name" value="2,5-diketo-D-gluconic acid reductase A"/>
    <property type="match status" value="1"/>
</dbReference>
<evidence type="ECO:0000256" key="5">
    <source>
        <dbReference type="PIRSR" id="PIRSR000097-2"/>
    </source>
</evidence>
<dbReference type="PANTHER" id="PTHR43827">
    <property type="entry name" value="2,5-DIKETO-D-GLUCONIC ACID REDUCTASE"/>
    <property type="match status" value="1"/>
</dbReference>
<evidence type="ECO:0000256" key="6">
    <source>
        <dbReference type="PIRSR" id="PIRSR000097-3"/>
    </source>
</evidence>
<dbReference type="RefSeq" id="WP_096818467.1">
    <property type="nucleotide sequence ID" value="NZ_JXJU01000008.1"/>
</dbReference>
<accession>A0A2A5RJY8</accession>
<dbReference type="PANTHER" id="PTHR43827:SF3">
    <property type="entry name" value="NADP-DEPENDENT OXIDOREDUCTASE DOMAIN-CONTAINING PROTEIN"/>
    <property type="match status" value="1"/>
</dbReference>
<feature type="active site" description="Proton donor" evidence="4">
    <location>
        <position position="50"/>
    </location>
</feature>
<name>A0A2A5RJY8_9LACT</name>
<evidence type="ECO:0000256" key="4">
    <source>
        <dbReference type="PIRSR" id="PIRSR000097-1"/>
    </source>
</evidence>
<reference evidence="8 9" key="1">
    <citation type="submission" date="2014-12" db="EMBL/GenBank/DDBJ databases">
        <title>Draft genome sequences of 10 type strains of Lactococcus.</title>
        <authorList>
            <person name="Sun Z."/>
            <person name="Zhong Z."/>
            <person name="Liu W."/>
            <person name="Zhang W."/>
            <person name="Zhang H."/>
        </authorList>
    </citation>
    <scope>NUCLEOTIDE SEQUENCE [LARGE SCALE GENOMIC DNA]</scope>
    <source>
        <strain evidence="8 9">JCM 16395</strain>
    </source>
</reference>
<dbReference type="InterPro" id="IPR036812">
    <property type="entry name" value="NAD(P)_OxRdtase_dom_sf"/>
</dbReference>
<dbReference type="Pfam" id="PF00248">
    <property type="entry name" value="Aldo_ket_red"/>
    <property type="match status" value="1"/>
</dbReference>
<sequence length="280" mass="32073">MNKKIKLNNGLEMPQLGLGVYQIPEGQATYDAVSLALRLGYRHIDTAHAYQNEKSVGQAINDSGIERNDIWVTSKLWPTEYADPTAIDRMLKRLGLEHIDLVLLHQQVGNVDAGWKMLEKAYLDGKVKAIGISNFDGPRLTKIFDSAKIKPQIIQVEMHPYQQQKDLKAYLAPYRTVMEAWYPLGHGDKVLLEEPLFAELGEKYGKSAAQIILRWHLQEGIVIFPRSTSEVHLAENLDVYDFELEPSELTEIEAMDKNKAYFELPYEEQVQRFLAWTIED</sequence>
<evidence type="ECO:0000256" key="2">
    <source>
        <dbReference type="ARBA" id="ARBA00022857"/>
    </source>
</evidence>
<organism evidence="8 9">
    <name type="scientific">Lactococcus fujiensis JCM 16395</name>
    <dbReference type="NCBI Taxonomy" id="1291764"/>
    <lineage>
        <taxon>Bacteria</taxon>
        <taxon>Bacillati</taxon>
        <taxon>Bacillota</taxon>
        <taxon>Bacilli</taxon>
        <taxon>Lactobacillales</taxon>
        <taxon>Streptococcaceae</taxon>
        <taxon>Lactococcus</taxon>
    </lineage>
</organism>
<comment type="caution">
    <text evidence="8">The sequence shown here is derived from an EMBL/GenBank/DDBJ whole genome shotgun (WGS) entry which is preliminary data.</text>
</comment>
<evidence type="ECO:0000259" key="7">
    <source>
        <dbReference type="Pfam" id="PF00248"/>
    </source>
</evidence>
<feature type="binding site" evidence="5">
    <location>
        <position position="105"/>
    </location>
    <ligand>
        <name>substrate</name>
    </ligand>
</feature>
<dbReference type="PROSITE" id="PS00798">
    <property type="entry name" value="ALDOKETO_REDUCTASE_1"/>
    <property type="match status" value="1"/>
</dbReference>
<dbReference type="OrthoDB" id="9804790at2"/>
<dbReference type="InterPro" id="IPR020471">
    <property type="entry name" value="AKR"/>
</dbReference>
<keyword evidence="3" id="KW-0560">Oxidoreductase</keyword>
<dbReference type="Gene3D" id="3.20.20.100">
    <property type="entry name" value="NADP-dependent oxidoreductase domain"/>
    <property type="match status" value="1"/>
</dbReference>
<protein>
    <submittedName>
        <fullName evidence="8">Oxidoreductase</fullName>
    </submittedName>
</protein>
<keyword evidence="9" id="KW-1185">Reference proteome</keyword>